<dbReference type="InterPro" id="IPR029044">
    <property type="entry name" value="Nucleotide-diphossugar_trans"/>
</dbReference>
<feature type="domain" description="Glycosyltransferase 2-like" evidence="1">
    <location>
        <begin position="15"/>
        <end position="144"/>
    </location>
</feature>
<evidence type="ECO:0000313" key="2">
    <source>
        <dbReference type="EMBL" id="AMF95571.2"/>
    </source>
</evidence>
<gene>
    <name evidence="2" type="ORF">AL536_19590</name>
</gene>
<proteinExistence type="predicted"/>
<dbReference type="SUPFAM" id="SSF53448">
    <property type="entry name" value="Nucleotide-diphospho-sugar transferases"/>
    <property type="match status" value="1"/>
</dbReference>
<dbReference type="EMBL" id="CP014035">
    <property type="protein sequence ID" value="AMF95571.2"/>
    <property type="molecule type" value="Genomic_DNA"/>
</dbReference>
<evidence type="ECO:0000313" key="3">
    <source>
        <dbReference type="Proteomes" id="UP000057088"/>
    </source>
</evidence>
<dbReference type="PANTHER" id="PTHR22916:SF3">
    <property type="entry name" value="UDP-GLCNAC:BETAGAL BETA-1,3-N-ACETYLGLUCOSAMINYLTRANSFERASE-LIKE PROTEIN 1"/>
    <property type="match status" value="1"/>
</dbReference>
<reference evidence="3" key="1">
    <citation type="submission" date="2015-12" db="EMBL/GenBank/DDBJ databases">
        <title>FDA dAtabase for Regulatory Grade micrObial Sequences (FDA-ARGOS): Supporting development and validation of Infectious Disease Dx tests.</title>
        <authorList>
            <person name="Hoffmann M."/>
            <person name="Allard M."/>
            <person name="Evans P."/>
            <person name="Brown E."/>
            <person name="Tallon L.J."/>
            <person name="Sadzewicz L."/>
            <person name="Sengamalay N."/>
            <person name="Ott S."/>
            <person name="Godinez A."/>
            <person name="Nagaraj S."/>
            <person name="Vyas G."/>
            <person name="Aluvathingal J."/>
            <person name="Nadendla S."/>
            <person name="Geyer C."/>
            <person name="Sichtig H."/>
        </authorList>
    </citation>
    <scope>NUCLEOTIDE SEQUENCE [LARGE SCALE GENOMIC DNA]</scope>
    <source>
        <strain evidence="3">ATCC 33809</strain>
    </source>
</reference>
<protein>
    <submittedName>
        <fullName evidence="2">Glycosyltransferase family 2 protein</fullName>
    </submittedName>
</protein>
<evidence type="ECO:0000259" key="1">
    <source>
        <dbReference type="Pfam" id="PF00535"/>
    </source>
</evidence>
<sequence>MHNFLMVNKMKTTISICIPSYNRPQELARLLDSIDSNYSENIEVLICEDKSPKRDEIKSVANSYKERTKYKVVYHENETNLGYDNNIKNLVKRASNDFIIFMGDDDVFIPGGLDKMMSFLNENSSLGYILKSHQHRFKNDNVEKFRYFDGTKIFVKGQETYVKLFRRSVFISGFTINRHYVKDLIIDDFDGGLLYQLYLLAEVSINYDCAYFDEPLTMAFEEGIPYFGTSESEKGRYTPGTITVENSLNFLKGFFDITRYIDKKYNLNSTSLVKKDMSKYFYPSLAIQRDKGVKVFLSYVSKLNGMGFNCSIYYYIYVVALTIFGKNICDRIVSELKNVLGKTPQL</sequence>
<dbReference type="Pfam" id="PF00535">
    <property type="entry name" value="Glycos_transf_2"/>
    <property type="match status" value="1"/>
</dbReference>
<dbReference type="CDD" id="cd00761">
    <property type="entry name" value="Glyco_tranf_GTA_type"/>
    <property type="match status" value="1"/>
</dbReference>
<organism evidence="2 3">
    <name type="scientific">Vibrio fluvialis</name>
    <dbReference type="NCBI Taxonomy" id="676"/>
    <lineage>
        <taxon>Bacteria</taxon>
        <taxon>Pseudomonadati</taxon>
        <taxon>Pseudomonadota</taxon>
        <taxon>Gammaproteobacteria</taxon>
        <taxon>Vibrionales</taxon>
        <taxon>Vibrionaceae</taxon>
        <taxon>Vibrio</taxon>
    </lineage>
</organism>
<dbReference type="InterPro" id="IPR001173">
    <property type="entry name" value="Glyco_trans_2-like"/>
</dbReference>
<name>A0ABM5XRD6_VIBFL</name>
<keyword evidence="3" id="KW-1185">Reference proteome</keyword>
<dbReference type="PANTHER" id="PTHR22916">
    <property type="entry name" value="GLYCOSYLTRANSFERASE"/>
    <property type="match status" value="1"/>
</dbReference>
<accession>A0ABM5XRD6</accession>
<dbReference type="Gene3D" id="3.90.550.10">
    <property type="entry name" value="Spore Coat Polysaccharide Biosynthesis Protein SpsA, Chain A"/>
    <property type="match status" value="1"/>
</dbReference>
<dbReference type="Proteomes" id="UP000057088">
    <property type="component" value="Chromosome 2"/>
</dbReference>